<evidence type="ECO:0000256" key="4">
    <source>
        <dbReference type="ARBA" id="ARBA00022741"/>
    </source>
</evidence>
<gene>
    <name evidence="9" type="ORF">HKX69_34085</name>
</gene>
<dbReference type="Pfam" id="PF00069">
    <property type="entry name" value="Pkinase"/>
    <property type="match status" value="1"/>
</dbReference>
<proteinExistence type="predicted"/>
<keyword evidence="3" id="KW-0808">Transferase</keyword>
<keyword evidence="4" id="KW-0547">Nucleotide-binding</keyword>
<feature type="compositionally biased region" description="Low complexity" evidence="7">
    <location>
        <begin position="328"/>
        <end position="341"/>
    </location>
</feature>
<feature type="compositionally biased region" description="Low complexity" evidence="7">
    <location>
        <begin position="422"/>
        <end position="444"/>
    </location>
</feature>
<dbReference type="AlphaFoldDB" id="A0A6M4PYU6"/>
<dbReference type="PANTHER" id="PTHR43289:SF6">
    <property type="entry name" value="SERINE_THREONINE-PROTEIN KINASE NEKL-3"/>
    <property type="match status" value="1"/>
</dbReference>
<dbReference type="KEGG" id="sarg:HKX69_34085"/>
<keyword evidence="10" id="KW-1185">Reference proteome</keyword>
<reference evidence="9 10" key="1">
    <citation type="submission" date="2020-05" db="EMBL/GenBank/DDBJ databases">
        <authorList>
            <person name="Li K."/>
        </authorList>
    </citation>
    <scope>NUCLEOTIDE SEQUENCE [LARGE SCALE GENOMIC DNA]</scope>
    <source>
        <strain evidence="10">jing01</strain>
    </source>
</reference>
<evidence type="ECO:0000256" key="5">
    <source>
        <dbReference type="ARBA" id="ARBA00022777"/>
    </source>
</evidence>
<dbReference type="PROSITE" id="PS00108">
    <property type="entry name" value="PROTEIN_KINASE_ST"/>
    <property type="match status" value="1"/>
</dbReference>
<feature type="compositionally biased region" description="Low complexity" evidence="7">
    <location>
        <begin position="374"/>
        <end position="387"/>
    </location>
</feature>
<keyword evidence="2" id="KW-0723">Serine/threonine-protein kinase</keyword>
<dbReference type="SMART" id="SM00220">
    <property type="entry name" value="S_TKc"/>
    <property type="match status" value="1"/>
</dbReference>
<name>A0A6M4PYU6_9ACTN</name>
<feature type="region of interest" description="Disordered" evidence="7">
    <location>
        <begin position="321"/>
        <end position="341"/>
    </location>
</feature>
<evidence type="ECO:0000256" key="2">
    <source>
        <dbReference type="ARBA" id="ARBA00022527"/>
    </source>
</evidence>
<feature type="region of interest" description="Disordered" evidence="7">
    <location>
        <begin position="374"/>
        <end position="526"/>
    </location>
</feature>
<keyword evidence="6" id="KW-0067">ATP-binding</keyword>
<evidence type="ECO:0000256" key="1">
    <source>
        <dbReference type="ARBA" id="ARBA00012513"/>
    </source>
</evidence>
<feature type="compositionally biased region" description="Basic and acidic residues" evidence="7">
    <location>
        <begin position="485"/>
        <end position="526"/>
    </location>
</feature>
<sequence>MCGAPSQAHLWAAPGQAVGDGMRLRQSALAPSRCSAQVLGGRYRLDAVIGSGGAGDVHRGFDLRLKRRVAVKVFRGGAGGDQEDGFHNEAVILARLRHPGLVTVYDAGRHDGRAYLVMELIEGPTLKTRIATGALTPGETAALGAGLARALAHAHDAGIVHRDVKPSNIILDTSGRPHLTDFGISRLLDATTRTTTGTLVGTAAYLSPEQVLGRPVGPPADVYALGLVLLECVTSRLEYDGTPLEAAIARLHRRPELPGTLPARFAALLADMTALDAEARPSADDCALTLAALAESDGPVAVPSPAEVTSLVPEQVPAWADRTHPHAPHTTGTAAAKAAPARGRRLVAGTAAALAAAVTATVAVSDGSAHHAAARAVSSPSARADAPGASDPGHEAESAPVNLSARDVPAGRLPDPTSSRTPGSAPAVPSRASAAGTGAARGTTAPPPPGTAQGTPGGGVTRVSETVSHGTRGPAGSGEGPGKPQKAEEAHQKKADEKKADEKKAGEKKAGKNETGKNEAGKKKAH</sequence>
<dbReference type="Gene3D" id="1.10.510.10">
    <property type="entry name" value="Transferase(Phosphotransferase) domain 1"/>
    <property type="match status" value="1"/>
</dbReference>
<dbReference type="EC" id="2.7.11.1" evidence="1"/>
<dbReference type="PANTHER" id="PTHR43289">
    <property type="entry name" value="MITOGEN-ACTIVATED PROTEIN KINASE KINASE KINASE 20-RELATED"/>
    <property type="match status" value="1"/>
</dbReference>
<organism evidence="9 10">
    <name type="scientific">Streptomyces argyrophylli</name>
    <dbReference type="NCBI Taxonomy" id="2726118"/>
    <lineage>
        <taxon>Bacteria</taxon>
        <taxon>Bacillati</taxon>
        <taxon>Actinomycetota</taxon>
        <taxon>Actinomycetes</taxon>
        <taxon>Kitasatosporales</taxon>
        <taxon>Streptomycetaceae</taxon>
        <taxon>Streptomyces</taxon>
    </lineage>
</organism>
<protein>
    <recommendedName>
        <fullName evidence="1">non-specific serine/threonine protein kinase</fullName>
        <ecNumber evidence="1">2.7.11.1</ecNumber>
    </recommendedName>
</protein>
<dbReference type="Gene3D" id="3.30.200.20">
    <property type="entry name" value="Phosphorylase Kinase, domain 1"/>
    <property type="match status" value="1"/>
</dbReference>
<dbReference type="Proteomes" id="UP000502641">
    <property type="component" value="Chromosome"/>
</dbReference>
<keyword evidence="5 9" id="KW-0418">Kinase</keyword>
<evidence type="ECO:0000256" key="7">
    <source>
        <dbReference type="SAM" id="MobiDB-lite"/>
    </source>
</evidence>
<dbReference type="PROSITE" id="PS50011">
    <property type="entry name" value="PROTEIN_KINASE_DOM"/>
    <property type="match status" value="1"/>
</dbReference>
<feature type="domain" description="Protein kinase" evidence="8">
    <location>
        <begin position="43"/>
        <end position="293"/>
    </location>
</feature>
<evidence type="ECO:0000256" key="6">
    <source>
        <dbReference type="ARBA" id="ARBA00022840"/>
    </source>
</evidence>
<evidence type="ECO:0000313" key="9">
    <source>
        <dbReference type="EMBL" id="QJS13900.1"/>
    </source>
</evidence>
<evidence type="ECO:0000313" key="10">
    <source>
        <dbReference type="Proteomes" id="UP000502641"/>
    </source>
</evidence>
<dbReference type="SUPFAM" id="SSF56112">
    <property type="entry name" value="Protein kinase-like (PK-like)"/>
    <property type="match status" value="1"/>
</dbReference>
<dbReference type="GO" id="GO:0004674">
    <property type="term" value="F:protein serine/threonine kinase activity"/>
    <property type="evidence" value="ECO:0007669"/>
    <property type="project" value="UniProtKB-KW"/>
</dbReference>
<dbReference type="GO" id="GO:0005524">
    <property type="term" value="F:ATP binding"/>
    <property type="evidence" value="ECO:0007669"/>
    <property type="project" value="UniProtKB-KW"/>
</dbReference>
<dbReference type="InterPro" id="IPR008271">
    <property type="entry name" value="Ser/Thr_kinase_AS"/>
</dbReference>
<dbReference type="InterPro" id="IPR000719">
    <property type="entry name" value="Prot_kinase_dom"/>
</dbReference>
<dbReference type="InterPro" id="IPR011009">
    <property type="entry name" value="Kinase-like_dom_sf"/>
</dbReference>
<evidence type="ECO:0000259" key="8">
    <source>
        <dbReference type="PROSITE" id="PS50011"/>
    </source>
</evidence>
<evidence type="ECO:0000256" key="3">
    <source>
        <dbReference type="ARBA" id="ARBA00022679"/>
    </source>
</evidence>
<dbReference type="EMBL" id="CP053189">
    <property type="protein sequence ID" value="QJS13900.1"/>
    <property type="molecule type" value="Genomic_DNA"/>
</dbReference>
<accession>A0A6M4PYU6</accession>
<dbReference type="CDD" id="cd14014">
    <property type="entry name" value="STKc_PknB_like"/>
    <property type="match status" value="1"/>
</dbReference>